<gene>
    <name evidence="3" type="ORF">G7Y89_g6377</name>
</gene>
<name>A0A8H4W4U0_9HELO</name>
<evidence type="ECO:0000256" key="2">
    <source>
        <dbReference type="SAM" id="MobiDB-lite"/>
    </source>
</evidence>
<feature type="region of interest" description="Disordered" evidence="2">
    <location>
        <begin position="1"/>
        <end position="38"/>
    </location>
</feature>
<organism evidence="3 4">
    <name type="scientific">Cudoniella acicularis</name>
    <dbReference type="NCBI Taxonomy" id="354080"/>
    <lineage>
        <taxon>Eukaryota</taxon>
        <taxon>Fungi</taxon>
        <taxon>Dikarya</taxon>
        <taxon>Ascomycota</taxon>
        <taxon>Pezizomycotina</taxon>
        <taxon>Leotiomycetes</taxon>
        <taxon>Helotiales</taxon>
        <taxon>Tricladiaceae</taxon>
        <taxon>Cudoniella</taxon>
    </lineage>
</organism>
<dbReference type="Proteomes" id="UP000566819">
    <property type="component" value="Unassembled WGS sequence"/>
</dbReference>
<reference evidence="3 4" key="1">
    <citation type="submission" date="2020-03" db="EMBL/GenBank/DDBJ databases">
        <title>Draft Genome Sequence of Cudoniella acicularis.</title>
        <authorList>
            <person name="Buettner E."/>
            <person name="Kellner H."/>
        </authorList>
    </citation>
    <scope>NUCLEOTIDE SEQUENCE [LARGE SCALE GENOMIC DNA]</scope>
    <source>
        <strain evidence="3 4">DSM 108380</strain>
    </source>
</reference>
<feature type="compositionally biased region" description="Basic and acidic residues" evidence="2">
    <location>
        <begin position="194"/>
        <end position="203"/>
    </location>
</feature>
<protein>
    <submittedName>
        <fullName evidence="3">Uncharacterized protein</fullName>
    </submittedName>
</protein>
<feature type="region of interest" description="Disordered" evidence="2">
    <location>
        <begin position="75"/>
        <end position="101"/>
    </location>
</feature>
<feature type="region of interest" description="Disordered" evidence="2">
    <location>
        <begin position="173"/>
        <end position="269"/>
    </location>
</feature>
<evidence type="ECO:0000313" key="4">
    <source>
        <dbReference type="Proteomes" id="UP000566819"/>
    </source>
</evidence>
<keyword evidence="4" id="KW-1185">Reference proteome</keyword>
<accession>A0A8H4W4U0</accession>
<evidence type="ECO:0000256" key="1">
    <source>
        <dbReference type="SAM" id="Coils"/>
    </source>
</evidence>
<dbReference type="AlphaFoldDB" id="A0A8H4W4U0"/>
<proteinExistence type="predicted"/>
<feature type="compositionally biased region" description="Polar residues" evidence="2">
    <location>
        <begin position="1"/>
        <end position="10"/>
    </location>
</feature>
<sequence>MTSNSSNISTEDIEKGSSKGGSERGQGGPSDHKTARNDIKEWVDILQRASQLEEEKEVLERENEILRTKLQTQRENFDKEFESQRQEWKKKIRDKEKAHRGELADMWNYQRNALNEKLEEQDRAWGDELASREEELYQEFEDNLVKARMDYEQALKTREQEVRRETLAEARQIARERKARNKQEALSSGTKQASGEREGRLVTESDLGPQQSIDPKDSRIQKSFLQNPTEFKPTSRPQAQYEAESIHTLPSSREPLPTGRQSELTKSSPVAPIKVPQKRRRNYFEDAKSNAEDDGYFRTLEDIAAENKKNRPKEKPKREECGPAWIDIDIGYANGKKSQKNAMGDLLKSCALPETIKSLIVDDDMEMEHRGYSQEVNEPSARICWLSQQYPLKNVAPSPPTQTSCCAMCWVRRERGDQSAVCFYFINKREIRAYRGHIPLRGVVLE</sequence>
<comment type="caution">
    <text evidence="3">The sequence shown here is derived from an EMBL/GenBank/DDBJ whole genome shotgun (WGS) entry which is preliminary data.</text>
</comment>
<feature type="coiled-coil region" evidence="1">
    <location>
        <begin position="130"/>
        <end position="157"/>
    </location>
</feature>
<feature type="compositionally biased region" description="Polar residues" evidence="2">
    <location>
        <begin position="184"/>
        <end position="193"/>
    </location>
</feature>
<keyword evidence="1" id="KW-0175">Coiled coil</keyword>
<feature type="compositionally biased region" description="Polar residues" evidence="2">
    <location>
        <begin position="259"/>
        <end position="268"/>
    </location>
</feature>
<evidence type="ECO:0000313" key="3">
    <source>
        <dbReference type="EMBL" id="KAF4631755.1"/>
    </source>
</evidence>
<dbReference type="EMBL" id="JAAMPI010000413">
    <property type="protein sequence ID" value="KAF4631755.1"/>
    <property type="molecule type" value="Genomic_DNA"/>
</dbReference>